<gene>
    <name evidence="1" type="ORF">B6N60_03981</name>
</gene>
<dbReference type="AlphaFoldDB" id="A0A975TAQ5"/>
<organism evidence="1 2">
    <name type="scientific">Richelia sinica FACHB-800</name>
    <dbReference type="NCBI Taxonomy" id="1357546"/>
    <lineage>
        <taxon>Bacteria</taxon>
        <taxon>Bacillati</taxon>
        <taxon>Cyanobacteriota</taxon>
        <taxon>Cyanophyceae</taxon>
        <taxon>Nostocales</taxon>
        <taxon>Nostocaceae</taxon>
        <taxon>Richelia</taxon>
    </lineage>
</organism>
<reference evidence="1" key="1">
    <citation type="submission" date="2017-04" db="EMBL/GenBank/DDBJ databases">
        <title>Genome deletions in a multicellular cyanobacterial endosymbiont for morphological adaptation in marine diatoms.</title>
        <authorList>
            <person name="Wang Y."/>
            <person name="Gao H."/>
            <person name="Li R."/>
            <person name="Xu X."/>
        </authorList>
    </citation>
    <scope>NUCLEOTIDE SEQUENCE</scope>
    <source>
        <strain evidence="1">FACHB 800</strain>
    </source>
</reference>
<accession>A0A975TAQ5</accession>
<proteinExistence type="predicted"/>
<dbReference type="EMBL" id="CP021056">
    <property type="protein sequence ID" value="QXE25267.1"/>
    <property type="molecule type" value="Genomic_DNA"/>
</dbReference>
<keyword evidence="2" id="KW-1185">Reference proteome</keyword>
<evidence type="ECO:0000313" key="2">
    <source>
        <dbReference type="Proteomes" id="UP000683511"/>
    </source>
</evidence>
<name>A0A975TAQ5_9NOST</name>
<dbReference type="Proteomes" id="UP000683511">
    <property type="component" value="Chromosome"/>
</dbReference>
<sequence>MIGKNSIAFCFQFGYNLVVLIKSSTEGWIFTTDN</sequence>
<evidence type="ECO:0000313" key="1">
    <source>
        <dbReference type="EMBL" id="QXE25267.1"/>
    </source>
</evidence>
<protein>
    <submittedName>
        <fullName evidence="1">Uncharacterized protein</fullName>
    </submittedName>
</protein>
<dbReference type="KEGG" id="rsin:B6N60_03981"/>